<proteinExistence type="predicted"/>
<dbReference type="EMBL" id="FMYF01000003">
    <property type="protein sequence ID" value="SDB81573.1"/>
    <property type="molecule type" value="Genomic_DNA"/>
</dbReference>
<reference evidence="1 2" key="1">
    <citation type="submission" date="2016-06" db="EMBL/GenBank/DDBJ databases">
        <authorList>
            <person name="Olsen C.W."/>
            <person name="Carey S."/>
            <person name="Hinshaw L."/>
            <person name="Karasin A.I."/>
        </authorList>
    </citation>
    <scope>NUCLEOTIDE SEQUENCE [LARGE SCALE GENOMIC DNA]</scope>
    <source>
        <strain evidence="1 2">LZ-22</strain>
    </source>
</reference>
<gene>
    <name evidence="1" type="ORF">GA0111570_103306</name>
</gene>
<dbReference type="Gene3D" id="3.30.429.10">
    <property type="entry name" value="Macrophage Migration Inhibitory Factor"/>
    <property type="match status" value="2"/>
</dbReference>
<dbReference type="STRING" id="1577474.GA0111570_103306"/>
<name>A0A1G6GIB1_9ACTN</name>
<evidence type="ECO:0000313" key="1">
    <source>
        <dbReference type="EMBL" id="SDB81573.1"/>
    </source>
</evidence>
<dbReference type="PANTHER" id="PTHR35530">
    <property type="entry name" value="TAUTOMERASE-RELATED"/>
    <property type="match status" value="1"/>
</dbReference>
<dbReference type="AlphaFoldDB" id="A0A1G6GIB1"/>
<keyword evidence="1" id="KW-0670">Pyruvate</keyword>
<dbReference type="Proteomes" id="UP000199086">
    <property type="component" value="Unassembled WGS sequence"/>
</dbReference>
<evidence type="ECO:0000313" key="2">
    <source>
        <dbReference type="Proteomes" id="UP000199086"/>
    </source>
</evidence>
<accession>A0A1G6GIB1</accession>
<sequence length="136" mass="14622">MPVAHFHLTDPTPEQRREILLRASSLYAQLLEAPMDRVRIFVQSYPAEAVATKGEVVAEGGSPAPYFTALTLAGRPAAQRSAITRAFTDLLAEVLEVDVALVRGQIIEVAPENWSIGGVPASEVRAAEIAARQSKS</sequence>
<dbReference type="OrthoDB" id="9804765at2"/>
<dbReference type="PANTHER" id="PTHR35530:SF1">
    <property type="entry name" value="2-HYDROXYMUCONATE TAUTOMERASE"/>
    <property type="match status" value="1"/>
</dbReference>
<dbReference type="SUPFAM" id="SSF55331">
    <property type="entry name" value="Tautomerase/MIF"/>
    <property type="match status" value="1"/>
</dbReference>
<protein>
    <submittedName>
        <fullName evidence="1">Phenylpyruvate tautomerase PptA, 4-oxalocrotonate tautomerase family</fullName>
    </submittedName>
</protein>
<dbReference type="InterPro" id="IPR014347">
    <property type="entry name" value="Tautomerase/MIF_sf"/>
</dbReference>
<organism evidence="1 2">
    <name type="scientific">Raineyella antarctica</name>
    <dbReference type="NCBI Taxonomy" id="1577474"/>
    <lineage>
        <taxon>Bacteria</taxon>
        <taxon>Bacillati</taxon>
        <taxon>Actinomycetota</taxon>
        <taxon>Actinomycetes</taxon>
        <taxon>Propionibacteriales</taxon>
        <taxon>Propionibacteriaceae</taxon>
        <taxon>Raineyella</taxon>
    </lineage>
</organism>
<keyword evidence="2" id="KW-1185">Reference proteome</keyword>
<dbReference type="RefSeq" id="WP_092607977.1">
    <property type="nucleotide sequence ID" value="NZ_FMYF01000003.1"/>
</dbReference>